<dbReference type="SUPFAM" id="SSF81383">
    <property type="entry name" value="F-box domain"/>
    <property type="match status" value="1"/>
</dbReference>
<evidence type="ECO:0000313" key="2">
    <source>
        <dbReference type="Proteomes" id="UP000313359"/>
    </source>
</evidence>
<dbReference type="InterPro" id="IPR036047">
    <property type="entry name" value="F-box-like_dom_sf"/>
</dbReference>
<keyword evidence="2" id="KW-1185">Reference proteome</keyword>
<dbReference type="OrthoDB" id="2743914at2759"/>
<reference evidence="1" key="1">
    <citation type="journal article" date="2018" name="Genome Biol. Evol.">
        <title>Genomics and development of Lentinus tigrinus, a white-rot wood-decaying mushroom with dimorphic fruiting bodies.</title>
        <authorList>
            <person name="Wu B."/>
            <person name="Xu Z."/>
            <person name="Knudson A."/>
            <person name="Carlson A."/>
            <person name="Chen N."/>
            <person name="Kovaka S."/>
            <person name="LaButti K."/>
            <person name="Lipzen A."/>
            <person name="Pennachio C."/>
            <person name="Riley R."/>
            <person name="Schakwitz W."/>
            <person name="Umezawa K."/>
            <person name="Ohm R.A."/>
            <person name="Grigoriev I.V."/>
            <person name="Nagy L.G."/>
            <person name="Gibbons J."/>
            <person name="Hibbett D."/>
        </authorList>
    </citation>
    <scope>NUCLEOTIDE SEQUENCE [LARGE SCALE GENOMIC DNA]</scope>
    <source>
        <strain evidence="1">ALCF2SS1-6</strain>
    </source>
</reference>
<name>A0A5C2S9C4_9APHY</name>
<dbReference type="EMBL" id="ML122268">
    <property type="protein sequence ID" value="RPD59878.1"/>
    <property type="molecule type" value="Genomic_DNA"/>
</dbReference>
<gene>
    <name evidence="1" type="ORF">L227DRAFT_575880</name>
</gene>
<evidence type="ECO:0008006" key="3">
    <source>
        <dbReference type="Google" id="ProtNLM"/>
    </source>
</evidence>
<dbReference type="InterPro" id="IPR032675">
    <property type="entry name" value="LRR_dom_sf"/>
</dbReference>
<dbReference type="SUPFAM" id="SSF52047">
    <property type="entry name" value="RNI-like"/>
    <property type="match status" value="1"/>
</dbReference>
<dbReference type="Gene3D" id="3.80.10.10">
    <property type="entry name" value="Ribonuclease Inhibitor"/>
    <property type="match status" value="1"/>
</dbReference>
<protein>
    <recommendedName>
        <fullName evidence="3">F-box domain-containing protein</fullName>
    </recommendedName>
</protein>
<proteinExistence type="predicted"/>
<organism evidence="1 2">
    <name type="scientific">Lentinus tigrinus ALCF2SS1-6</name>
    <dbReference type="NCBI Taxonomy" id="1328759"/>
    <lineage>
        <taxon>Eukaryota</taxon>
        <taxon>Fungi</taxon>
        <taxon>Dikarya</taxon>
        <taxon>Basidiomycota</taxon>
        <taxon>Agaricomycotina</taxon>
        <taxon>Agaricomycetes</taxon>
        <taxon>Polyporales</taxon>
        <taxon>Polyporaceae</taxon>
        <taxon>Lentinus</taxon>
    </lineage>
</organism>
<dbReference type="AlphaFoldDB" id="A0A5C2S9C4"/>
<sequence>MSPTTMHDLPLELHFAILDHLRGDRAALQTCSLTCKIWLSHVQRSLYETIQVDSKNTGAFRWTMARRPELACNIRELTFCNVNRIPRPPPGLRPTAIRLLRLVGMDMTNPWITAVLSASKHSVQQLSLRDFHAHDMESFLAFLKEMPNLKNIDIERGRLTSDNGDTYPIGPSDLQSLSLVGGESYDSRSLAVVGVFLADPGSYKNLSILKIHLAIGHLFLFDRFLAVAGPNLRELDLGIQSNGPLVPLGTTPQQFPLSLEYCSNLLLFALEFKLVPPFSGMNHLYYVPLLLSTLAAPKLRRVKLVAKALRASRNDLGALDWERVGQVLADERFAALRRVVVHVIGGYAIRESVMPFICERLPVLHSRGILRVAHEYGADMKWLVR</sequence>
<dbReference type="Proteomes" id="UP000313359">
    <property type="component" value="Unassembled WGS sequence"/>
</dbReference>
<evidence type="ECO:0000313" key="1">
    <source>
        <dbReference type="EMBL" id="RPD59878.1"/>
    </source>
</evidence>
<accession>A0A5C2S9C4</accession>